<protein>
    <submittedName>
        <fullName evidence="1">Type III secretion system (T3SS) SseB-like protein</fullName>
    </submittedName>
</protein>
<keyword evidence="2" id="KW-1185">Reference proteome</keyword>
<reference evidence="1 2" key="1">
    <citation type="submission" date="2019-07" db="EMBL/GenBank/DDBJ databases">
        <title>Genomic Encyclopedia of Type Strains, Phase IV (KMG-IV): sequencing the most valuable type-strain genomes for metagenomic binning, comparative biology and taxonomic classification.</title>
        <authorList>
            <person name="Goeker M."/>
        </authorList>
    </citation>
    <scope>NUCLEOTIDE SEQUENCE [LARGE SCALE GENOMIC DNA]</scope>
    <source>
        <strain evidence="1 2">DSM 44831</strain>
    </source>
</reference>
<sequence>MTMIEVDSARLRSEIAAFYAGFGVQNELTAAFDESTLLVPLSGPEDRVYTLESGGVAWLCAFTGVREYAQFMHARRVVADQEYRFHTFLGRRLREFAERQQQPVGVAVDMSGTAPMVFPPAVSEEPSADTGRL</sequence>
<proteinExistence type="predicted"/>
<evidence type="ECO:0000313" key="1">
    <source>
        <dbReference type="EMBL" id="KAF0848799.1"/>
    </source>
</evidence>
<dbReference type="RefSeq" id="WP_067979831.1">
    <property type="nucleotide sequence ID" value="NZ_VMSD01000001.1"/>
</dbReference>
<gene>
    <name evidence="1" type="ORF">FNL39_101227</name>
</gene>
<dbReference type="EMBL" id="VMSD01000001">
    <property type="protein sequence ID" value="KAF0848799.1"/>
    <property type="molecule type" value="Genomic_DNA"/>
</dbReference>
<comment type="caution">
    <text evidence="1">The sequence shown here is derived from an EMBL/GenBank/DDBJ whole genome shotgun (WGS) entry which is preliminary data.</text>
</comment>
<dbReference type="Proteomes" id="UP000798951">
    <property type="component" value="Unassembled WGS sequence"/>
</dbReference>
<accession>A0ABQ6YSP8</accession>
<organism evidence="1 2">
    <name type="scientific">Nocardia caishijiensis</name>
    <dbReference type="NCBI Taxonomy" id="184756"/>
    <lineage>
        <taxon>Bacteria</taxon>
        <taxon>Bacillati</taxon>
        <taxon>Actinomycetota</taxon>
        <taxon>Actinomycetes</taxon>
        <taxon>Mycobacteriales</taxon>
        <taxon>Nocardiaceae</taxon>
        <taxon>Nocardia</taxon>
    </lineage>
</organism>
<name>A0ABQ6YSP8_9NOCA</name>
<evidence type="ECO:0000313" key="2">
    <source>
        <dbReference type="Proteomes" id="UP000798951"/>
    </source>
</evidence>